<dbReference type="EC" id="6.4.1.2" evidence="3"/>
<evidence type="ECO:0000256" key="9">
    <source>
        <dbReference type="PROSITE-ProRule" id="PRU00409"/>
    </source>
</evidence>
<dbReference type="PROSITE" id="PS50975">
    <property type="entry name" value="ATP_GRASP"/>
    <property type="match status" value="1"/>
</dbReference>
<keyword evidence="16" id="KW-0670">Pyruvate</keyword>
<feature type="domain" description="Lipoyl-binding" evidence="11">
    <location>
        <begin position="452"/>
        <end position="527"/>
    </location>
</feature>
<dbReference type="Gene3D" id="3.30.470.20">
    <property type="entry name" value="ATP-grasp fold, B domain"/>
    <property type="match status" value="1"/>
</dbReference>
<protein>
    <recommendedName>
        <fullName evidence="3">acetyl-CoA carboxylase</fullName>
        <ecNumber evidence="3">6.4.1.2</ecNumber>
    </recommendedName>
</protein>
<dbReference type="InterPro" id="IPR029045">
    <property type="entry name" value="ClpP/crotonase-like_dom_sf"/>
</dbReference>
<dbReference type="SUPFAM" id="SSF51230">
    <property type="entry name" value="Single hybrid motif"/>
    <property type="match status" value="1"/>
</dbReference>
<evidence type="ECO:0000256" key="4">
    <source>
        <dbReference type="ARBA" id="ARBA00022598"/>
    </source>
</evidence>
<dbReference type="InterPro" id="IPR011054">
    <property type="entry name" value="Rudment_hybrid_motif"/>
</dbReference>
<dbReference type="SUPFAM" id="SSF52440">
    <property type="entry name" value="PreATP-grasp domain"/>
    <property type="match status" value="1"/>
</dbReference>
<dbReference type="Gene3D" id="2.40.50.100">
    <property type="match status" value="1"/>
</dbReference>
<evidence type="ECO:0000256" key="3">
    <source>
        <dbReference type="ARBA" id="ARBA00013058"/>
    </source>
</evidence>
<evidence type="ECO:0000256" key="10">
    <source>
        <dbReference type="SAM" id="MobiDB-lite"/>
    </source>
</evidence>
<gene>
    <name evidence="16" type="ORF">GCM10023200_21980</name>
</gene>
<dbReference type="InterPro" id="IPR011762">
    <property type="entry name" value="COA_CT_N"/>
</dbReference>
<comment type="pathway">
    <text evidence="2">Lipid metabolism; malonyl-CoA biosynthesis; malonyl-CoA from acetyl-CoA: step 1/1.</text>
</comment>
<dbReference type="PANTHER" id="PTHR18866">
    <property type="entry name" value="CARBOXYLASE:PYRUVATE/ACETYL-COA/PROPIONYL-COA CARBOXYLASE"/>
    <property type="match status" value="1"/>
</dbReference>
<comment type="cofactor">
    <cofactor evidence="1">
        <name>biotin</name>
        <dbReference type="ChEBI" id="CHEBI:57586"/>
    </cofactor>
</comment>
<dbReference type="PROSITE" id="PS50979">
    <property type="entry name" value="BC"/>
    <property type="match status" value="1"/>
</dbReference>
<keyword evidence="7" id="KW-0092">Biotin</keyword>
<dbReference type="Pfam" id="PF00289">
    <property type="entry name" value="Biotin_carb_N"/>
    <property type="match status" value="1"/>
</dbReference>
<dbReference type="InterPro" id="IPR016185">
    <property type="entry name" value="PreATP-grasp_dom_sf"/>
</dbReference>
<evidence type="ECO:0000256" key="5">
    <source>
        <dbReference type="ARBA" id="ARBA00022741"/>
    </source>
</evidence>
<dbReference type="SMART" id="SM00878">
    <property type="entry name" value="Biotin_carb_C"/>
    <property type="match status" value="1"/>
</dbReference>
<dbReference type="PROSITE" id="PS50980">
    <property type="entry name" value="COA_CT_NTER"/>
    <property type="match status" value="1"/>
</dbReference>
<dbReference type="Proteomes" id="UP001500928">
    <property type="component" value="Unassembled WGS sequence"/>
</dbReference>
<feature type="domain" description="CoA carboxyltransferase C-terminal" evidence="15">
    <location>
        <begin position="800"/>
        <end position="1037"/>
    </location>
</feature>
<dbReference type="InterPro" id="IPR011763">
    <property type="entry name" value="COA_CT_C"/>
</dbReference>
<evidence type="ECO:0000313" key="16">
    <source>
        <dbReference type="EMBL" id="GAA4787382.1"/>
    </source>
</evidence>
<dbReference type="SUPFAM" id="SSF51246">
    <property type="entry name" value="Rudiment single hybrid motif"/>
    <property type="match status" value="1"/>
</dbReference>
<dbReference type="InterPro" id="IPR005481">
    <property type="entry name" value="BC-like_N"/>
</dbReference>
<keyword evidence="8" id="KW-0511">Multifunctional enzyme</keyword>
<evidence type="ECO:0000256" key="2">
    <source>
        <dbReference type="ARBA" id="ARBA00004956"/>
    </source>
</evidence>
<comment type="caution">
    <text evidence="16">The sequence shown here is derived from an EMBL/GenBank/DDBJ whole genome shotgun (WGS) entry which is preliminary data.</text>
</comment>
<keyword evidence="4" id="KW-0436">Ligase</keyword>
<dbReference type="InterPro" id="IPR011764">
    <property type="entry name" value="Biotin_carboxylation_dom"/>
</dbReference>
<dbReference type="Pfam" id="PF02785">
    <property type="entry name" value="Biotin_carb_C"/>
    <property type="match status" value="1"/>
</dbReference>
<dbReference type="PROSITE" id="PS00867">
    <property type="entry name" value="CPSASE_2"/>
    <property type="match status" value="1"/>
</dbReference>
<feature type="region of interest" description="Disordered" evidence="10">
    <location>
        <begin position="554"/>
        <end position="576"/>
    </location>
</feature>
<dbReference type="Pfam" id="PF00364">
    <property type="entry name" value="Biotin_lipoyl"/>
    <property type="match status" value="1"/>
</dbReference>
<evidence type="ECO:0000256" key="1">
    <source>
        <dbReference type="ARBA" id="ARBA00001953"/>
    </source>
</evidence>
<evidence type="ECO:0000313" key="17">
    <source>
        <dbReference type="Proteomes" id="UP001500928"/>
    </source>
</evidence>
<dbReference type="Pfam" id="PF01039">
    <property type="entry name" value="Carboxyl_trans"/>
    <property type="match status" value="1"/>
</dbReference>
<reference evidence="17" key="1">
    <citation type="journal article" date="2019" name="Int. J. Syst. Evol. Microbiol.">
        <title>The Global Catalogue of Microorganisms (GCM) 10K type strain sequencing project: providing services to taxonomists for standard genome sequencing and annotation.</title>
        <authorList>
            <consortium name="The Broad Institute Genomics Platform"/>
            <consortium name="The Broad Institute Genome Sequencing Center for Infectious Disease"/>
            <person name="Wu L."/>
            <person name="Ma J."/>
        </authorList>
    </citation>
    <scope>NUCLEOTIDE SEQUENCE [LARGE SCALE GENOMIC DNA]</scope>
    <source>
        <strain evidence="17">JCM 17979</strain>
    </source>
</reference>
<dbReference type="InterPro" id="IPR005479">
    <property type="entry name" value="CPAse_ATP-bd"/>
</dbReference>
<evidence type="ECO:0000256" key="7">
    <source>
        <dbReference type="ARBA" id="ARBA00023267"/>
    </source>
</evidence>
<evidence type="ECO:0000256" key="8">
    <source>
        <dbReference type="ARBA" id="ARBA00023268"/>
    </source>
</evidence>
<evidence type="ECO:0000256" key="6">
    <source>
        <dbReference type="ARBA" id="ARBA00022840"/>
    </source>
</evidence>
<dbReference type="PROSITE" id="PS50968">
    <property type="entry name" value="BIOTINYL_LIPOYL"/>
    <property type="match status" value="1"/>
</dbReference>
<dbReference type="InterPro" id="IPR011053">
    <property type="entry name" value="Single_hybrid_motif"/>
</dbReference>
<feature type="domain" description="Biotin carboxylation" evidence="13">
    <location>
        <begin position="1"/>
        <end position="442"/>
    </location>
</feature>
<evidence type="ECO:0000259" key="14">
    <source>
        <dbReference type="PROSITE" id="PS50980"/>
    </source>
</evidence>
<dbReference type="SUPFAM" id="SSF56059">
    <property type="entry name" value="Glutathione synthetase ATP-binding domain-like"/>
    <property type="match status" value="1"/>
</dbReference>
<accession>A0ABP9AXG3</accession>
<name>A0ABP9AXG3_9PSEU</name>
<dbReference type="InterPro" id="IPR011761">
    <property type="entry name" value="ATP-grasp"/>
</dbReference>
<keyword evidence="17" id="KW-1185">Reference proteome</keyword>
<dbReference type="RefSeq" id="WP_345414096.1">
    <property type="nucleotide sequence ID" value="NZ_BAABHO010000014.1"/>
</dbReference>
<dbReference type="Gene3D" id="3.90.226.10">
    <property type="entry name" value="2-enoyl-CoA Hydratase, Chain A, domain 1"/>
    <property type="match status" value="2"/>
</dbReference>
<keyword evidence="5 9" id="KW-0547">Nucleotide-binding</keyword>
<dbReference type="Pfam" id="PF02786">
    <property type="entry name" value="CPSase_L_D2"/>
    <property type="match status" value="1"/>
</dbReference>
<keyword evidence="6 9" id="KW-0067">ATP-binding</keyword>
<dbReference type="PROSITE" id="PS50989">
    <property type="entry name" value="COA_CT_CTER"/>
    <property type="match status" value="1"/>
</dbReference>
<evidence type="ECO:0000259" key="12">
    <source>
        <dbReference type="PROSITE" id="PS50975"/>
    </source>
</evidence>
<evidence type="ECO:0000259" key="13">
    <source>
        <dbReference type="PROSITE" id="PS50979"/>
    </source>
</evidence>
<sequence length="1052" mass="108610">MRRLLVANRGEVALRVLAAAADLGLETVAVAPADDRATRHVAAADDAVELPGTGPAAYLDVAAVVAAATTTGADALHPGYGFLAENAALARACADAGITFVGPDPGVLELFGDKSRARQHARSVGVDVLEAASPESAGELLARVGAVVVKAVAGGGGRGMRTVHAADDLDDALARASSEAAATFGDPAVLVERYLPRARHVEVQVAGDGTDVVVLSDRDCSAQRRHQKLIEIAPSPALDAAVRERLHDAARRVVAGVGLRGLATVEFLVDGTTTAFLEVNPRLQVEHTVTEEVLGLDLVAAQLRLADGADLRGAGLDPVPGVRGTAIQARVCTETLRPDGGVTPQAGTLERFTPPTGRGVRIETHGHAGYAVSPRYDPLLAKVVVHDPHGDTATVARRAVRALEAFDVAGVPTNLGVLTALLEYPALVSGGLDTGFVDRHARELADPAPDEAPDLGDAVGVRAPTAGVVVAVEQAPGATVAAGAALVVLEAMKMEHVVAAEVAGEVADVRVAVGDEVPAGAVLAVLRPGDVDAGAAAAEDAPDPDHVRPDLAESLERHRRTTDEARPGAVAKRREVGRRTARENLADLLDEGSFVEYGALALAAQRRRRPVDDLVERTPADGIVTGTGTVDGRRVAVLAYDYTVLAGTQGVLNHAKTDRLLRLALEHALPVVLFAEGGGGRPGDTDTTAVASLDVTTFALFAQLSGRVPSVAIVAGYCFAGNAALAGCADLIVGTRDLSLGMGGPAMIAGGGLGTVAPGDVGPAEVQGPNGVVDVLVDDEAAAVAVAKRYLGLTDAVAAPAPHDQRVLRHAVPENRLRVYDVRRVLHTLADPESVLELRPGFGVGMVTAFARIGGRVVGVLANDPRHLGGAIDAPAADKAARFLQLCDARGLPVVSLCDTPGFMVGPDAERTATVRHFSRMFVAGANARVPLVLVVLRKGYGLGAMAMAGGHLHRPVMTAAWPTGEFGGMGLEGAVHLGYRQELEALSGAARQARFDELVAEYYERGKGLSVASVFEVDDVVDPAATRDVVLAALDTASGELPPRHPIVDTW</sequence>
<feature type="domain" description="ATP-grasp" evidence="12">
    <location>
        <begin position="118"/>
        <end position="307"/>
    </location>
</feature>
<dbReference type="InterPro" id="IPR050856">
    <property type="entry name" value="Biotin_carboxylase_complex"/>
</dbReference>
<proteinExistence type="predicted"/>
<evidence type="ECO:0000259" key="11">
    <source>
        <dbReference type="PROSITE" id="PS50968"/>
    </source>
</evidence>
<dbReference type="SUPFAM" id="SSF52096">
    <property type="entry name" value="ClpP/crotonase"/>
    <property type="match status" value="2"/>
</dbReference>
<dbReference type="InterPro" id="IPR034733">
    <property type="entry name" value="AcCoA_carboxyl_beta"/>
</dbReference>
<dbReference type="CDD" id="cd06850">
    <property type="entry name" value="biotinyl_domain"/>
    <property type="match status" value="1"/>
</dbReference>
<feature type="domain" description="CoA carboxyltransferase N-terminal" evidence="14">
    <location>
        <begin position="544"/>
        <end position="806"/>
    </location>
</feature>
<dbReference type="PANTHER" id="PTHR18866:SF126">
    <property type="entry name" value="BIOTIN CARBOXYLASE"/>
    <property type="match status" value="1"/>
</dbReference>
<evidence type="ECO:0000259" key="15">
    <source>
        <dbReference type="PROSITE" id="PS50989"/>
    </source>
</evidence>
<dbReference type="InterPro" id="IPR000089">
    <property type="entry name" value="Biotin_lipoyl"/>
</dbReference>
<dbReference type="InterPro" id="IPR005482">
    <property type="entry name" value="Biotin_COase_C"/>
</dbReference>
<organism evidence="16 17">
    <name type="scientific">Actinomycetospora chlora</name>
    <dbReference type="NCBI Taxonomy" id="663608"/>
    <lineage>
        <taxon>Bacteria</taxon>
        <taxon>Bacillati</taxon>
        <taxon>Actinomycetota</taxon>
        <taxon>Actinomycetes</taxon>
        <taxon>Pseudonocardiales</taxon>
        <taxon>Pseudonocardiaceae</taxon>
        <taxon>Actinomycetospora</taxon>
    </lineage>
</organism>
<dbReference type="EMBL" id="BAABHO010000014">
    <property type="protein sequence ID" value="GAA4787382.1"/>
    <property type="molecule type" value="Genomic_DNA"/>
</dbReference>